<dbReference type="Proteomes" id="UP000055590">
    <property type="component" value="Chromosome"/>
</dbReference>
<reference evidence="2 3" key="1">
    <citation type="submission" date="2015-08" db="EMBL/GenBank/DDBJ databases">
        <authorList>
            <person name="Babu N.S."/>
            <person name="Beckwith C.J."/>
            <person name="Beseler K.G."/>
            <person name="Brison A."/>
            <person name="Carone J.V."/>
            <person name="Caskin T.P."/>
            <person name="Diamond M."/>
            <person name="Durham M.E."/>
            <person name="Foxe J.M."/>
            <person name="Go M."/>
            <person name="Henderson B.A."/>
            <person name="Jones I.B."/>
            <person name="McGettigan J.A."/>
            <person name="Micheletti S.J."/>
            <person name="Nasrallah M.E."/>
            <person name="Ortiz D."/>
            <person name="Piller C.R."/>
            <person name="Privatt S.R."/>
            <person name="Schneider S.L."/>
            <person name="Sharp S."/>
            <person name="Smith T.C."/>
            <person name="Stanton J.D."/>
            <person name="Ullery H.E."/>
            <person name="Wilson R.J."/>
            <person name="Serrano M.G."/>
            <person name="Buck G."/>
            <person name="Lee V."/>
            <person name="Wang Y."/>
            <person name="Carvalho R."/>
            <person name="Voegtly L."/>
            <person name="Shi R."/>
            <person name="Duckworth R."/>
            <person name="Johnson A."/>
            <person name="Loviza R."/>
            <person name="Walstead R."/>
            <person name="Shah Z."/>
            <person name="Kiflezghi M."/>
            <person name="Wade K."/>
            <person name="Ball S.L."/>
            <person name="Bradley K.W."/>
            <person name="Asai D.J."/>
            <person name="Bowman C.A."/>
            <person name="Russell D.A."/>
            <person name="Pope W.H."/>
            <person name="Jacobs-Sera D."/>
            <person name="Hendrix R.W."/>
            <person name="Hatfull G.F."/>
        </authorList>
    </citation>
    <scope>NUCLEOTIDE SEQUENCE [LARGE SCALE GENOMIC DNA]</scope>
    <source>
        <strain evidence="2 3">DSM 27710</strain>
    </source>
</reference>
<evidence type="ECO:0008006" key="4">
    <source>
        <dbReference type="Google" id="ProtNLM"/>
    </source>
</evidence>
<keyword evidence="1" id="KW-0472">Membrane</keyword>
<gene>
    <name evidence="2" type="ORF">AKJ08_0968</name>
</gene>
<organism evidence="2 3">
    <name type="scientific">Vulgatibacter incomptus</name>
    <dbReference type="NCBI Taxonomy" id="1391653"/>
    <lineage>
        <taxon>Bacteria</taxon>
        <taxon>Pseudomonadati</taxon>
        <taxon>Myxococcota</taxon>
        <taxon>Myxococcia</taxon>
        <taxon>Myxococcales</taxon>
        <taxon>Cystobacterineae</taxon>
        <taxon>Vulgatibacteraceae</taxon>
        <taxon>Vulgatibacter</taxon>
    </lineage>
</organism>
<dbReference type="AlphaFoldDB" id="A0A0K1PAZ1"/>
<accession>A0A0K1PAZ1</accession>
<evidence type="ECO:0000313" key="2">
    <source>
        <dbReference type="EMBL" id="AKU90581.1"/>
    </source>
</evidence>
<keyword evidence="3" id="KW-1185">Reference proteome</keyword>
<proteinExistence type="predicted"/>
<dbReference type="STRING" id="1391653.AKJ08_0968"/>
<keyword evidence="1" id="KW-0812">Transmembrane</keyword>
<dbReference type="EMBL" id="CP012332">
    <property type="protein sequence ID" value="AKU90581.1"/>
    <property type="molecule type" value="Genomic_DNA"/>
</dbReference>
<protein>
    <recommendedName>
        <fullName evidence="4">DUF1328 domain-containing protein</fullName>
    </recommendedName>
</protein>
<dbReference type="KEGG" id="vin:AKJ08_0968"/>
<name>A0A0K1PAZ1_9BACT</name>
<feature type="transmembrane region" description="Helical" evidence="1">
    <location>
        <begin position="21"/>
        <end position="38"/>
    </location>
</feature>
<evidence type="ECO:0000313" key="3">
    <source>
        <dbReference type="Proteomes" id="UP000055590"/>
    </source>
</evidence>
<sequence>MALVVLAAVLAGAFARGFRAVVAFFAVVFFVVLVLVAISP</sequence>
<keyword evidence="1" id="KW-1133">Transmembrane helix</keyword>
<evidence type="ECO:0000256" key="1">
    <source>
        <dbReference type="SAM" id="Phobius"/>
    </source>
</evidence>